<sequence length="87" mass="9363">MGSSPNPLSVPNGVVKLCGPKFVSSGPTCVCANLTAWQCPPFRGERAMNTREKESPLLVYDMEVEGGRSKEERISSQGINPPFSHLG</sequence>
<name>A0A2I0IDD8_PUNGR</name>
<keyword evidence="3" id="KW-1185">Reference proteome</keyword>
<dbReference type="EMBL" id="PGOL01003245">
    <property type="protein sequence ID" value="PKI42007.1"/>
    <property type="molecule type" value="Genomic_DNA"/>
</dbReference>
<feature type="region of interest" description="Disordered" evidence="1">
    <location>
        <begin position="66"/>
        <end position="87"/>
    </location>
</feature>
<dbReference type="AlphaFoldDB" id="A0A2I0IDD8"/>
<gene>
    <name evidence="2" type="ORF">CRG98_037625</name>
</gene>
<dbReference type="Proteomes" id="UP000233551">
    <property type="component" value="Unassembled WGS sequence"/>
</dbReference>
<evidence type="ECO:0000313" key="2">
    <source>
        <dbReference type="EMBL" id="PKI42007.1"/>
    </source>
</evidence>
<proteinExistence type="predicted"/>
<protein>
    <submittedName>
        <fullName evidence="2">Uncharacterized protein</fullName>
    </submittedName>
</protein>
<evidence type="ECO:0000313" key="3">
    <source>
        <dbReference type="Proteomes" id="UP000233551"/>
    </source>
</evidence>
<evidence type="ECO:0000256" key="1">
    <source>
        <dbReference type="SAM" id="MobiDB-lite"/>
    </source>
</evidence>
<organism evidence="2 3">
    <name type="scientific">Punica granatum</name>
    <name type="common">Pomegranate</name>
    <dbReference type="NCBI Taxonomy" id="22663"/>
    <lineage>
        <taxon>Eukaryota</taxon>
        <taxon>Viridiplantae</taxon>
        <taxon>Streptophyta</taxon>
        <taxon>Embryophyta</taxon>
        <taxon>Tracheophyta</taxon>
        <taxon>Spermatophyta</taxon>
        <taxon>Magnoliopsida</taxon>
        <taxon>eudicotyledons</taxon>
        <taxon>Gunneridae</taxon>
        <taxon>Pentapetalae</taxon>
        <taxon>rosids</taxon>
        <taxon>malvids</taxon>
        <taxon>Myrtales</taxon>
        <taxon>Lythraceae</taxon>
        <taxon>Punica</taxon>
    </lineage>
</organism>
<accession>A0A2I0IDD8</accession>
<reference evidence="2 3" key="1">
    <citation type="submission" date="2017-11" db="EMBL/GenBank/DDBJ databases">
        <title>De-novo sequencing of pomegranate (Punica granatum L.) genome.</title>
        <authorList>
            <person name="Akparov Z."/>
            <person name="Amiraslanov A."/>
            <person name="Hajiyeva S."/>
            <person name="Abbasov M."/>
            <person name="Kaur K."/>
            <person name="Hamwieh A."/>
            <person name="Solovyev V."/>
            <person name="Salamov A."/>
            <person name="Braich B."/>
            <person name="Kosarev P."/>
            <person name="Mahmoud A."/>
            <person name="Hajiyev E."/>
            <person name="Babayeva S."/>
            <person name="Izzatullayeva V."/>
            <person name="Mammadov A."/>
            <person name="Mammadov A."/>
            <person name="Sharifova S."/>
            <person name="Ojaghi J."/>
            <person name="Eynullazada K."/>
            <person name="Bayramov B."/>
            <person name="Abdulazimova A."/>
            <person name="Shahmuradov I."/>
        </authorList>
    </citation>
    <scope>NUCLEOTIDE SEQUENCE [LARGE SCALE GENOMIC DNA]</scope>
    <source>
        <strain evidence="3">cv. AG2017</strain>
        <tissue evidence="2">Leaf</tissue>
    </source>
</reference>
<comment type="caution">
    <text evidence="2">The sequence shown here is derived from an EMBL/GenBank/DDBJ whole genome shotgun (WGS) entry which is preliminary data.</text>
</comment>